<keyword evidence="9" id="KW-1133">Transmembrane helix</keyword>
<accession>A0ABS7CCQ4</accession>
<keyword evidence="6 11" id="KW-0418">Kinase</keyword>
<dbReference type="InterPro" id="IPR005467">
    <property type="entry name" value="His_kinase_dom"/>
</dbReference>
<dbReference type="SUPFAM" id="SSF49785">
    <property type="entry name" value="Galactose-binding domain-like"/>
    <property type="match status" value="1"/>
</dbReference>
<feature type="domain" description="Histidine kinase" evidence="10">
    <location>
        <begin position="396"/>
        <end position="610"/>
    </location>
</feature>
<evidence type="ECO:0000259" key="10">
    <source>
        <dbReference type="PROSITE" id="PS50109"/>
    </source>
</evidence>
<feature type="transmembrane region" description="Helical" evidence="9">
    <location>
        <begin position="347"/>
        <end position="366"/>
    </location>
</feature>
<feature type="transmembrane region" description="Helical" evidence="9">
    <location>
        <begin position="268"/>
        <end position="286"/>
    </location>
</feature>
<evidence type="ECO:0000256" key="5">
    <source>
        <dbReference type="ARBA" id="ARBA00022741"/>
    </source>
</evidence>
<dbReference type="InterPro" id="IPR003594">
    <property type="entry name" value="HATPase_dom"/>
</dbReference>
<dbReference type="Pfam" id="PF02518">
    <property type="entry name" value="HATPase_c"/>
    <property type="match status" value="1"/>
</dbReference>
<dbReference type="InterPro" id="IPR036097">
    <property type="entry name" value="HisK_dim/P_sf"/>
</dbReference>
<evidence type="ECO:0000256" key="7">
    <source>
        <dbReference type="ARBA" id="ARBA00022840"/>
    </source>
</evidence>
<feature type="transmembrane region" description="Helical" evidence="9">
    <location>
        <begin position="292"/>
        <end position="313"/>
    </location>
</feature>
<organism evidence="11 12">
    <name type="scientific">Paenibacillus sepulcri</name>
    <dbReference type="NCBI Taxonomy" id="359917"/>
    <lineage>
        <taxon>Bacteria</taxon>
        <taxon>Bacillati</taxon>
        <taxon>Bacillota</taxon>
        <taxon>Bacilli</taxon>
        <taxon>Bacillales</taxon>
        <taxon>Paenibacillaceae</taxon>
        <taxon>Paenibacillus</taxon>
    </lineage>
</organism>
<dbReference type="CDD" id="cd00082">
    <property type="entry name" value="HisKA"/>
    <property type="match status" value="1"/>
</dbReference>
<dbReference type="Pfam" id="PF07695">
    <property type="entry name" value="7TMR-DISM_7TM"/>
    <property type="match status" value="1"/>
</dbReference>
<evidence type="ECO:0000256" key="1">
    <source>
        <dbReference type="ARBA" id="ARBA00000085"/>
    </source>
</evidence>
<keyword evidence="8" id="KW-0902">Two-component regulatory system</keyword>
<evidence type="ECO:0000256" key="2">
    <source>
        <dbReference type="ARBA" id="ARBA00012438"/>
    </source>
</evidence>
<dbReference type="InterPro" id="IPR008979">
    <property type="entry name" value="Galactose-bd-like_sf"/>
</dbReference>
<dbReference type="InterPro" id="IPR036890">
    <property type="entry name" value="HATPase_C_sf"/>
</dbReference>
<evidence type="ECO:0000256" key="6">
    <source>
        <dbReference type="ARBA" id="ARBA00022777"/>
    </source>
</evidence>
<dbReference type="PANTHER" id="PTHR43047">
    <property type="entry name" value="TWO-COMPONENT HISTIDINE PROTEIN KINASE"/>
    <property type="match status" value="1"/>
</dbReference>
<dbReference type="Pfam" id="PF00512">
    <property type="entry name" value="HisKA"/>
    <property type="match status" value="1"/>
</dbReference>
<dbReference type="Gene3D" id="2.60.120.260">
    <property type="entry name" value="Galactose-binding domain-like"/>
    <property type="match status" value="1"/>
</dbReference>
<dbReference type="InterPro" id="IPR003661">
    <property type="entry name" value="HisK_dim/P_dom"/>
</dbReference>
<comment type="catalytic activity">
    <reaction evidence="1">
        <text>ATP + protein L-histidine = ADP + protein N-phospho-L-histidine.</text>
        <dbReference type="EC" id="2.7.13.3"/>
    </reaction>
</comment>
<dbReference type="EMBL" id="JAHZIK010001315">
    <property type="protein sequence ID" value="MBW7458719.1"/>
    <property type="molecule type" value="Genomic_DNA"/>
</dbReference>
<dbReference type="PRINTS" id="PR00344">
    <property type="entry name" value="BCTRLSENSOR"/>
</dbReference>
<keyword evidence="5" id="KW-0547">Nucleotide-binding</keyword>
<sequence length="610" mass="68276">LDLRGWDIAANRPLTLDGQWEFYPNEWIYNEASGLNTSLPDSSYLSVPGSWGTLASPNHESTFGFGSYRLRILIDPDEDEIYSLRINDISSASELFVNGRSLAKSGQPADQAQQYIAQNVPYNASFMTSSDEIEIVIQAANFHNPYSGGINTSIKFGTQAAVSKETDFSIGTQLSVCLIFLLHAVYTCILYFFGVRQKALFYFNLMLLCGIISILIVDDKIILTWLPINFEWATKFNNWSYLGVAVFLLQYARELVAPQAKIKFFQWYAWFSAAFSVFILFAPAALLLQLDMLNVGTVIIPFLSVPFLAWRAVQRGEPDAIYLFLGMVGYMNNILWSFAKVVGWMNFGYYPVDMVVSIIVFCAYWFRSYLRSSAQTARLAVELQKADKQKDDFLVNTSHELRNPLHGILTIAQTIVDNEDQDRTGSKENMKLLISVGKRMSFLLNDLLDFTRLKENSIRLQPAALPVQTIASGVMDMIRFMVEGKRLRLINGIPDAFPLVAADENRLIQILFNLLHNAVKFTEEGSITISSHEKDGFAYIHITDTGSGMDHDTLLRIFQPYEQGPFGSAGPTSGIGLGLSICRQLVELHGGVLSVVSAPEHGATFTFSLP</sequence>
<keyword evidence="12" id="KW-1185">Reference proteome</keyword>
<dbReference type="EC" id="2.7.13.3" evidence="2"/>
<evidence type="ECO:0000256" key="4">
    <source>
        <dbReference type="ARBA" id="ARBA00022679"/>
    </source>
</evidence>
<dbReference type="PROSITE" id="PS50109">
    <property type="entry name" value="HIS_KIN"/>
    <property type="match status" value="1"/>
</dbReference>
<keyword evidence="4" id="KW-0808">Transferase</keyword>
<proteinExistence type="predicted"/>
<feature type="transmembrane region" description="Helical" evidence="9">
    <location>
        <begin position="200"/>
        <end position="218"/>
    </location>
</feature>
<name>A0ABS7CCQ4_9BACL</name>
<dbReference type="PANTHER" id="PTHR43047:SF72">
    <property type="entry name" value="OSMOSENSING HISTIDINE PROTEIN KINASE SLN1"/>
    <property type="match status" value="1"/>
</dbReference>
<keyword evidence="7" id="KW-0067">ATP-binding</keyword>
<keyword evidence="9" id="KW-0812">Transmembrane</keyword>
<dbReference type="Gene3D" id="1.10.287.130">
    <property type="match status" value="1"/>
</dbReference>
<dbReference type="InterPro" id="IPR011623">
    <property type="entry name" value="7TMR_DISM_rcpt_extracell_dom1"/>
</dbReference>
<feature type="non-terminal residue" evidence="11">
    <location>
        <position position="1"/>
    </location>
</feature>
<dbReference type="SUPFAM" id="SSF55874">
    <property type="entry name" value="ATPase domain of HSP90 chaperone/DNA topoisomerase II/histidine kinase"/>
    <property type="match status" value="1"/>
</dbReference>
<protein>
    <recommendedName>
        <fullName evidence="2">histidine kinase</fullName>
        <ecNumber evidence="2">2.7.13.3</ecNumber>
    </recommendedName>
</protein>
<reference evidence="11 12" key="1">
    <citation type="submission" date="2021-07" db="EMBL/GenBank/DDBJ databases">
        <title>Paenibacillus radiodurans sp. nov., isolated from the southeastern edge of Tengger Desert.</title>
        <authorList>
            <person name="Zhang G."/>
        </authorList>
    </citation>
    <scope>NUCLEOTIDE SEQUENCE [LARGE SCALE GENOMIC DNA]</scope>
    <source>
        <strain evidence="11 12">CCM 7311</strain>
    </source>
</reference>
<dbReference type="InterPro" id="IPR004358">
    <property type="entry name" value="Sig_transdc_His_kin-like_C"/>
</dbReference>
<comment type="caution">
    <text evidence="11">The sequence shown here is derived from an EMBL/GenBank/DDBJ whole genome shotgun (WGS) entry which is preliminary data.</text>
</comment>
<dbReference type="SMART" id="SM00387">
    <property type="entry name" value="HATPase_c"/>
    <property type="match status" value="1"/>
</dbReference>
<keyword evidence="9" id="KW-0472">Membrane</keyword>
<feature type="transmembrane region" description="Helical" evidence="9">
    <location>
        <begin position="173"/>
        <end position="193"/>
    </location>
</feature>
<dbReference type="Gene3D" id="3.30.565.10">
    <property type="entry name" value="Histidine kinase-like ATPase, C-terminal domain"/>
    <property type="match status" value="1"/>
</dbReference>
<dbReference type="SUPFAM" id="SSF47384">
    <property type="entry name" value="Homodimeric domain of signal transducing histidine kinase"/>
    <property type="match status" value="1"/>
</dbReference>
<dbReference type="GO" id="GO:0016301">
    <property type="term" value="F:kinase activity"/>
    <property type="evidence" value="ECO:0007669"/>
    <property type="project" value="UniProtKB-KW"/>
</dbReference>
<evidence type="ECO:0000313" key="11">
    <source>
        <dbReference type="EMBL" id="MBW7458719.1"/>
    </source>
</evidence>
<dbReference type="Proteomes" id="UP001519887">
    <property type="component" value="Unassembled WGS sequence"/>
</dbReference>
<keyword evidence="3" id="KW-0597">Phosphoprotein</keyword>
<feature type="transmembrane region" description="Helical" evidence="9">
    <location>
        <begin position="320"/>
        <end position="341"/>
    </location>
</feature>
<evidence type="ECO:0000313" key="12">
    <source>
        <dbReference type="Proteomes" id="UP001519887"/>
    </source>
</evidence>
<evidence type="ECO:0000256" key="8">
    <source>
        <dbReference type="ARBA" id="ARBA00023012"/>
    </source>
</evidence>
<gene>
    <name evidence="11" type="ORF">K0U00_32210</name>
</gene>
<evidence type="ECO:0000256" key="9">
    <source>
        <dbReference type="SAM" id="Phobius"/>
    </source>
</evidence>
<dbReference type="SMART" id="SM00388">
    <property type="entry name" value="HisKA"/>
    <property type="match status" value="1"/>
</dbReference>
<evidence type="ECO:0000256" key="3">
    <source>
        <dbReference type="ARBA" id="ARBA00022553"/>
    </source>
</evidence>